<dbReference type="Gene3D" id="3.30.559.30">
    <property type="entry name" value="Nonribosomal peptide synthetase, condensation domain"/>
    <property type="match status" value="1"/>
</dbReference>
<dbReference type="PROSITE" id="PS00455">
    <property type="entry name" value="AMP_BINDING"/>
    <property type="match status" value="1"/>
</dbReference>
<dbReference type="SUPFAM" id="SSF47336">
    <property type="entry name" value="ACP-like"/>
    <property type="match status" value="2"/>
</dbReference>
<dbReference type="PANTHER" id="PTHR45527:SF1">
    <property type="entry name" value="FATTY ACID SYNTHASE"/>
    <property type="match status" value="1"/>
</dbReference>
<dbReference type="Gene3D" id="3.30.300.30">
    <property type="match status" value="2"/>
</dbReference>
<dbReference type="Gene3D" id="1.10.1200.10">
    <property type="entry name" value="ACP-like"/>
    <property type="match status" value="2"/>
</dbReference>
<dbReference type="CDD" id="cd05235">
    <property type="entry name" value="SDR_e1"/>
    <property type="match status" value="1"/>
</dbReference>
<keyword evidence="3" id="KW-0597">Phosphoprotein</keyword>
<dbReference type="InterPro" id="IPR010071">
    <property type="entry name" value="AA_adenyl_dom"/>
</dbReference>
<dbReference type="InterPro" id="IPR042099">
    <property type="entry name" value="ANL_N_sf"/>
</dbReference>
<dbReference type="SUPFAM" id="SSF52777">
    <property type="entry name" value="CoA-dependent acyltransferases"/>
    <property type="match status" value="2"/>
</dbReference>
<dbReference type="Pfam" id="PF00668">
    <property type="entry name" value="Condensation"/>
    <property type="match status" value="1"/>
</dbReference>
<evidence type="ECO:0000313" key="7">
    <source>
        <dbReference type="Proteomes" id="UP001431926"/>
    </source>
</evidence>
<dbReference type="Gene3D" id="3.40.50.720">
    <property type="entry name" value="NAD(P)-binding Rossmann-like Domain"/>
    <property type="match status" value="1"/>
</dbReference>
<evidence type="ECO:0000256" key="4">
    <source>
        <dbReference type="ARBA" id="ARBA00022598"/>
    </source>
</evidence>
<sequence length="1703" mass="182841">MSEPIPVPIGHSLANSGLHVLDAGLQHVPPGVLGELYLTGDGLASGYLGAPGLTAARFVANVHGPPGSRMYRTGDLVRIREDGALDYVGRIDEQVKIRGFRVEPREVTDALTELASVAGASVLARSRSSGDTSLIGYVVPRKGHPFDADALKAGLAERLPDHLVPAVLVEVPAIPLTANGKVDSRALPADAVPARPGPPATAIEARVRTLFARILGLAAVEADENFFKRGGNSLLALRLIAAIRSELGRDLPMRALFAAPTPAGAAAALTELSRPAPFRRTLPDHVPLSFAQQRLWFLHRVDPDDVSYHMPLALRLTGTVDSDALRAALSDVVGRHESLRTVFPQDERGVPYAHLLRREAMPALRFFAADERVDADALVAEEIRRPFDLTTDPPLRATLIHGPGPSHLLLLLLHHIAADEWSMTPLLADLAHAYRRRRSGHRPQWAELPLRYADYALWQRDSRDDRPADSLRHWESMLAGAPEAMPLPTDRSAPPASGASGASMPFVVPAPAAQSVRELATRTGSSVFMVLHATLLVLLHRRGAGTDLVIGTPVAGREHDALRDLVGLFVNTVPLRVDIEGARSFGELLERVRQADMTALEHAEVPLDEIVRSLNPARLAGSHPWFRVVLAYRTAEGASVEFPGATVDIAMHDTGTAKFDLSVEVSDPGAGGELSGRIAYRTDLFDPGTVDGLADLFVQLLQEFPADPRRGVAHCGDTLSDVERHRLLVGFNATAIDAPVRTVPEMFAEQAARWPGRQAVVCEQEQLTYAELDSRSARLAALLVEHGAGPERLVALALPRTADLVVAVLGVLRSGAAYLPVDPGHPAARIKYMFDEATPDLILSTSDVANHIPWVDPILLDDLVARTPPVVDPTYVPAPGPSPAHTAYVIYTSGSTGAPKGVVVTHEGVAALMATAIGRLRTSPGTRALLFASIGFDVAFFEMTMALLVGGTVVVVPSHLRVPGPELTEYVADQRVTHLCLPPAILGALPPECELPAGATLLCGTETVPADLVGRWGSTVRFFNAYGPTEATVNSTLWEHRPGWRGDRVPIGPPDPGTTAYVLDDGLGPVPVGARGELYLGGPGLARGYLGDPGLTASRFVASPFGPPGSRLYRTGDLAVWRENGDLDFHGRADRQVQLHGVRVEPGEVENALMELPGVRQAVAVVDEVSGRKALIAYVVPEAKTTPVPSALRKQLTKRLPAPLVPRAVVVVDRLPLTPHGKLDRSALPAAGFRHTSQGRPPRTRVELALCEVFATTLGLPEPVGVDDSFFDLGGHSLLVVALAAGIRAKIGLDIPLTTLMGHHTVADLTMVIADPDMGEARPDRIDVVADSEPDADLPALTAPPPTGPVRRPLLTGATGFVGAFLLHELLDRTDATVHCLVRASGPAEARKRIEEALRAYRLWEPGLAARIVAVPGDLARPRLGLDPGTWERLATEIDAVYHGGARVNHAEPYRRLKAANVDGTREVLRFARDRRTKPVHFLSTAGVPVDDEAAPAVRLAPLSAERWITGYAASKWVAECLVERSARQGMSTRVYRLGLVGGHSVTGAYQLKDSVWHLVRAAALLGTAPDLPVPGPTVSFLPVDLVSAEIVRLSTSAGPVPPVSCLRQGQELPVRTLLERLCERRRLRWVPVQEWLDRLAAAPDERLATAKLLIRNYHRLLTGRGSGAPASSPPPVGEDLLRRYLNYFEEVGFLPRPEGADT</sequence>
<dbReference type="InterPro" id="IPR010080">
    <property type="entry name" value="Thioester_reductase-like_dom"/>
</dbReference>
<dbReference type="InterPro" id="IPR000873">
    <property type="entry name" value="AMP-dep_synth/lig_dom"/>
</dbReference>
<dbReference type="Pfam" id="PF00550">
    <property type="entry name" value="PP-binding"/>
    <property type="match status" value="2"/>
</dbReference>
<evidence type="ECO:0000259" key="5">
    <source>
        <dbReference type="PROSITE" id="PS50075"/>
    </source>
</evidence>
<dbReference type="NCBIfam" id="TIGR01733">
    <property type="entry name" value="AA-adenyl-dom"/>
    <property type="match status" value="1"/>
</dbReference>
<dbReference type="Gene3D" id="3.40.50.12780">
    <property type="entry name" value="N-terminal domain of ligase-like"/>
    <property type="match status" value="2"/>
</dbReference>
<comment type="cofactor">
    <cofactor evidence="1">
        <name>pantetheine 4'-phosphate</name>
        <dbReference type="ChEBI" id="CHEBI:47942"/>
    </cofactor>
</comment>
<dbReference type="InterPro" id="IPR036291">
    <property type="entry name" value="NAD(P)-bd_dom_sf"/>
</dbReference>
<dbReference type="Proteomes" id="UP001431926">
    <property type="component" value="Chromosome"/>
</dbReference>
<evidence type="ECO:0000256" key="2">
    <source>
        <dbReference type="ARBA" id="ARBA00022450"/>
    </source>
</evidence>
<dbReference type="Pfam" id="PF00501">
    <property type="entry name" value="AMP-binding"/>
    <property type="match status" value="1"/>
</dbReference>
<dbReference type="PROSITE" id="PS00012">
    <property type="entry name" value="PHOSPHOPANTETHEINE"/>
    <property type="match status" value="1"/>
</dbReference>
<dbReference type="InterPro" id="IPR001242">
    <property type="entry name" value="Condensation_dom"/>
</dbReference>
<protein>
    <submittedName>
        <fullName evidence="6">Amino acid adenylation domain-containing protein</fullName>
    </submittedName>
</protein>
<keyword evidence="2" id="KW-0596">Phosphopantetheine</keyword>
<dbReference type="CDD" id="cd19540">
    <property type="entry name" value="LCL_NRPS-like"/>
    <property type="match status" value="1"/>
</dbReference>
<dbReference type="InterPro" id="IPR006162">
    <property type="entry name" value="Ppantetheine_attach_site"/>
</dbReference>
<evidence type="ECO:0000313" key="6">
    <source>
        <dbReference type="EMBL" id="WUX35085.1"/>
    </source>
</evidence>
<name>A0ABZ1Z9E9_STRAQ</name>
<dbReference type="NCBIfam" id="TIGR01746">
    <property type="entry name" value="Thioester-redct"/>
    <property type="match status" value="1"/>
</dbReference>
<dbReference type="PANTHER" id="PTHR45527">
    <property type="entry name" value="NONRIBOSOMAL PEPTIDE SYNTHETASE"/>
    <property type="match status" value="1"/>
</dbReference>
<accession>A0ABZ1Z9E9</accession>
<dbReference type="InterPro" id="IPR045851">
    <property type="entry name" value="AMP-bd_C_sf"/>
</dbReference>
<dbReference type="SUPFAM" id="SSF51735">
    <property type="entry name" value="NAD(P)-binding Rossmann-fold domains"/>
    <property type="match status" value="1"/>
</dbReference>
<dbReference type="SMART" id="SM00823">
    <property type="entry name" value="PKS_PP"/>
    <property type="match status" value="2"/>
</dbReference>
<feature type="domain" description="Carrier" evidence="5">
    <location>
        <begin position="1241"/>
        <end position="1317"/>
    </location>
</feature>
<proteinExistence type="predicted"/>
<organism evidence="6 7">
    <name type="scientific">Streptomyces anulatus</name>
    <name type="common">Streptomyces chrysomallus</name>
    <dbReference type="NCBI Taxonomy" id="1892"/>
    <lineage>
        <taxon>Bacteria</taxon>
        <taxon>Bacillati</taxon>
        <taxon>Actinomycetota</taxon>
        <taxon>Actinomycetes</taxon>
        <taxon>Kitasatosporales</taxon>
        <taxon>Streptomycetaceae</taxon>
        <taxon>Streptomyces</taxon>
    </lineage>
</organism>
<dbReference type="Gene3D" id="3.30.559.10">
    <property type="entry name" value="Chloramphenicol acetyltransferase-like domain"/>
    <property type="match status" value="1"/>
</dbReference>
<dbReference type="Pfam" id="PF07993">
    <property type="entry name" value="NAD_binding_4"/>
    <property type="match status" value="1"/>
</dbReference>
<evidence type="ECO:0000256" key="1">
    <source>
        <dbReference type="ARBA" id="ARBA00001957"/>
    </source>
</evidence>
<dbReference type="InterPro" id="IPR036736">
    <property type="entry name" value="ACP-like_sf"/>
</dbReference>
<dbReference type="Pfam" id="PF13193">
    <property type="entry name" value="AMP-binding_C"/>
    <property type="match status" value="2"/>
</dbReference>
<dbReference type="InterPro" id="IPR023213">
    <property type="entry name" value="CAT-like_dom_sf"/>
</dbReference>
<dbReference type="PROSITE" id="PS50075">
    <property type="entry name" value="CARRIER"/>
    <property type="match status" value="2"/>
</dbReference>
<dbReference type="InterPro" id="IPR020806">
    <property type="entry name" value="PKS_PP-bd"/>
</dbReference>
<keyword evidence="7" id="KW-1185">Reference proteome</keyword>
<dbReference type="InterPro" id="IPR013120">
    <property type="entry name" value="FAR_NAD-bd"/>
</dbReference>
<evidence type="ECO:0000256" key="3">
    <source>
        <dbReference type="ARBA" id="ARBA00022553"/>
    </source>
</evidence>
<dbReference type="InterPro" id="IPR009081">
    <property type="entry name" value="PP-bd_ACP"/>
</dbReference>
<dbReference type="InterPro" id="IPR020845">
    <property type="entry name" value="AMP-binding_CS"/>
</dbReference>
<gene>
    <name evidence="6" type="ORF">OG367_02070</name>
</gene>
<dbReference type="SUPFAM" id="SSF56801">
    <property type="entry name" value="Acetyl-CoA synthetase-like"/>
    <property type="match status" value="2"/>
</dbReference>
<keyword evidence="4" id="KW-0436">Ligase</keyword>
<dbReference type="InterPro" id="IPR025110">
    <property type="entry name" value="AMP-bd_C"/>
</dbReference>
<dbReference type="EMBL" id="CP109491">
    <property type="protein sequence ID" value="WUX35085.1"/>
    <property type="molecule type" value="Genomic_DNA"/>
</dbReference>
<feature type="domain" description="Carrier" evidence="5">
    <location>
        <begin position="198"/>
        <end position="273"/>
    </location>
</feature>
<reference evidence="6" key="1">
    <citation type="submission" date="2022-10" db="EMBL/GenBank/DDBJ databases">
        <title>The complete genomes of actinobacterial strains from the NBC collection.</title>
        <authorList>
            <person name="Joergensen T.S."/>
            <person name="Alvarez Arevalo M."/>
            <person name="Sterndorff E.B."/>
            <person name="Faurdal D."/>
            <person name="Vuksanovic O."/>
            <person name="Mourched A.-S."/>
            <person name="Charusanti P."/>
            <person name="Shaw S."/>
            <person name="Blin K."/>
            <person name="Weber T."/>
        </authorList>
    </citation>
    <scope>NUCLEOTIDE SEQUENCE</scope>
    <source>
        <strain evidence="6">NBC_01436</strain>
    </source>
</reference>